<proteinExistence type="predicted"/>
<evidence type="ECO:0000256" key="1">
    <source>
        <dbReference type="SAM" id="Phobius"/>
    </source>
</evidence>
<keyword evidence="1" id="KW-1133">Transmembrane helix</keyword>
<sequence>MDYDAFDALLHHIFKQTQGDAWFKPSEETISAGVCLRVDNGHFRVFPYENRYLEPFEAAVRVLNPVVAVKIRSAAIHAALATVKDDADAIFVDNDTRIQILETMSWLPRADREQCGAFIRDERVLVVWAFNLDNILPTCKDFEDKLIKLVWTQRSTFASLVSSAVPSTTGSDVNLTEKSKQAVLDDKEVAARAEKKKVGKKSKRRCGLGYWFSDNTDVEKTADGPSPRPIRLFAPFYGGIAAGLSIYYLGSGVSVMLQEIVLDGSYIRLALLSTLPFLYCISLFFSLQIIGNLAMILGPVAQYQENSKYYSAIPPAPNKEVDSNLPHITIELPVYKESLKETIAPSVYSLKKAMQTYARQGGTSTIFVHDDGLQLISEAEQTERMNFYADNNIGWVARPPHSNAPDGYKRAGRFKKASNMNYGLALSLKLEKHLAALELEAAARGEDPEEDDGLEDKAMNMAIEEIYEESGRRWKPWARNGKSLRIGEIILIVDADTLVPEDCFRDAAAN</sequence>
<reference evidence="3" key="1">
    <citation type="submission" date="2022-07" db="EMBL/GenBank/DDBJ databases">
        <title>Genome Sequence of Physisporinus lineatus.</title>
        <authorList>
            <person name="Buettner E."/>
        </authorList>
    </citation>
    <scope>NUCLEOTIDE SEQUENCE</scope>
    <source>
        <strain evidence="3">VT162</strain>
    </source>
</reference>
<feature type="domain" description="DUF7928" evidence="2">
    <location>
        <begin position="5"/>
        <end position="156"/>
    </location>
</feature>
<dbReference type="Proteomes" id="UP001212997">
    <property type="component" value="Unassembled WGS sequence"/>
</dbReference>
<evidence type="ECO:0000313" key="3">
    <source>
        <dbReference type="EMBL" id="KAJ3488591.1"/>
    </source>
</evidence>
<dbReference type="InterPro" id="IPR057688">
    <property type="entry name" value="DUF7928"/>
</dbReference>
<name>A0AAD5YJQ7_9APHY</name>
<dbReference type="Pfam" id="PF25550">
    <property type="entry name" value="DUF7928"/>
    <property type="match status" value="1"/>
</dbReference>
<feature type="transmembrane region" description="Helical" evidence="1">
    <location>
        <begin position="269"/>
        <end position="290"/>
    </location>
</feature>
<evidence type="ECO:0000259" key="2">
    <source>
        <dbReference type="Pfam" id="PF25550"/>
    </source>
</evidence>
<dbReference type="EMBL" id="JANAWD010000063">
    <property type="protein sequence ID" value="KAJ3488591.1"/>
    <property type="molecule type" value="Genomic_DNA"/>
</dbReference>
<accession>A0AAD5YJQ7</accession>
<comment type="caution">
    <text evidence="3">The sequence shown here is derived from an EMBL/GenBank/DDBJ whole genome shotgun (WGS) entry which is preliminary data.</text>
</comment>
<organism evidence="3 4">
    <name type="scientific">Meripilus lineatus</name>
    <dbReference type="NCBI Taxonomy" id="2056292"/>
    <lineage>
        <taxon>Eukaryota</taxon>
        <taxon>Fungi</taxon>
        <taxon>Dikarya</taxon>
        <taxon>Basidiomycota</taxon>
        <taxon>Agaricomycotina</taxon>
        <taxon>Agaricomycetes</taxon>
        <taxon>Polyporales</taxon>
        <taxon>Meripilaceae</taxon>
        <taxon>Meripilus</taxon>
    </lineage>
</organism>
<keyword evidence="1" id="KW-0812">Transmembrane</keyword>
<protein>
    <recommendedName>
        <fullName evidence="2">DUF7928 domain-containing protein</fullName>
    </recommendedName>
</protein>
<dbReference type="PANTHER" id="PTHR35408:SF2">
    <property type="entry name" value="GLYCOSYLTRANSFERASE 2-LIKE DOMAIN-CONTAINING PROTEIN"/>
    <property type="match status" value="1"/>
</dbReference>
<feature type="transmembrane region" description="Helical" evidence="1">
    <location>
        <begin position="236"/>
        <end position="257"/>
    </location>
</feature>
<gene>
    <name evidence="3" type="ORF">NLI96_g2715</name>
</gene>
<keyword evidence="1" id="KW-0472">Membrane</keyword>
<keyword evidence="4" id="KW-1185">Reference proteome</keyword>
<dbReference type="AlphaFoldDB" id="A0AAD5YJQ7"/>
<dbReference type="PANTHER" id="PTHR35408">
    <property type="entry name" value="CHROMOSOME 15, WHOLE GENOME SHOTGUN SEQUENCE"/>
    <property type="match status" value="1"/>
</dbReference>
<evidence type="ECO:0000313" key="4">
    <source>
        <dbReference type="Proteomes" id="UP001212997"/>
    </source>
</evidence>